<proteinExistence type="inferred from homology"/>
<dbReference type="STRING" id="1796497.GCE9029_02358"/>
<feature type="transmembrane region" description="Helical" evidence="6">
    <location>
        <begin position="335"/>
        <end position="356"/>
    </location>
</feature>
<evidence type="ECO:0000256" key="5">
    <source>
        <dbReference type="SAM" id="MobiDB-lite"/>
    </source>
</evidence>
<comment type="similarity">
    <text evidence="3">Belongs to the methyl-accepting chemotaxis (MCP) protein family.</text>
</comment>
<evidence type="ECO:0000313" key="8">
    <source>
        <dbReference type="EMBL" id="CZF81038.1"/>
    </source>
</evidence>
<accession>A0A128F2L2</accession>
<dbReference type="Pfam" id="PF05227">
    <property type="entry name" value="CHASE3"/>
    <property type="match status" value="2"/>
</dbReference>
<evidence type="ECO:0000256" key="4">
    <source>
        <dbReference type="PROSITE-ProRule" id="PRU00284"/>
    </source>
</evidence>
<dbReference type="PANTHER" id="PTHR43531">
    <property type="entry name" value="PROTEIN ICFG"/>
    <property type="match status" value="1"/>
</dbReference>
<dbReference type="Proteomes" id="UP000071641">
    <property type="component" value="Unassembled WGS sequence"/>
</dbReference>
<keyword evidence="6" id="KW-1133">Transmembrane helix</keyword>
<dbReference type="EMBL" id="FIZX01000002">
    <property type="protein sequence ID" value="CZF81038.1"/>
    <property type="molecule type" value="Genomic_DNA"/>
</dbReference>
<name>A0A128F2L2_9GAMM</name>
<dbReference type="GO" id="GO:0005886">
    <property type="term" value="C:plasma membrane"/>
    <property type="evidence" value="ECO:0007669"/>
    <property type="project" value="TreeGrafter"/>
</dbReference>
<dbReference type="SMART" id="SM00283">
    <property type="entry name" value="MA"/>
    <property type="match status" value="1"/>
</dbReference>
<organism evidence="8 9">
    <name type="scientific">Grimontia celer</name>
    <dbReference type="NCBI Taxonomy" id="1796497"/>
    <lineage>
        <taxon>Bacteria</taxon>
        <taxon>Pseudomonadati</taxon>
        <taxon>Pseudomonadota</taxon>
        <taxon>Gammaproteobacteria</taxon>
        <taxon>Vibrionales</taxon>
        <taxon>Vibrionaceae</taxon>
        <taxon>Grimontia</taxon>
    </lineage>
</organism>
<protein>
    <submittedName>
        <fullName evidence="8">Methyl-accepting chemotaxis protein III</fullName>
    </submittedName>
</protein>
<sequence>MLENLSLRAKIVLGNAVVLLFLIALGLLSLNSIKNLSATEKWVEHTHEVINKAQNLIGAAVNMETGMRGYLLSGEEPFLDPYNEGQREFENIVKELKEKVIDNPQQVALLEDVEITIADWQRNVTDDAILLRRSIGNAKTMNDMSMTVGEAKGKAYIDRLRELIDSFIAQQRAISNQNFSSSQFDGVGQGADDVVASALLIKVAALDMETGMRGFLLSGQEAFLEPYVQGNSQINRLLMSLKLEVRDNPIQVSVLEDIEEVIADWRGNVAEKYIALRREIGDAKTMDDISDLVAQERGKQYFDKFRSQMGTFIEREETLMAARTQAAHESVNNTYITIIAGMVCAVIASIIVAYFLSAAIMRPFRDIFKGLTLFSSKELGELSESFNDVVKRMNTGASKVAMIAGNIEDVSQNISQITNRQASSVEETSASAEEISSMVQNNVQSAEHSRDLSKEVGDRMTDLDEAMCQISESNHKISELVKIIAEIGAKTEIIDEIVFQTKLLSFNASVEAERAGEHGRGFAVVAQEVGNLAQMSGKAATDISAIVKQSINEAETIAKENTSRVENGGAIVSETRQQAQSMVEGATNIFEASNEQARGIQEISNAVESINKATQHAASIADQASNSSSELTRQAADLNNLVSHLSNFLCGHDVETKKESQQLTPKNWQENPETDYSRPSSVRTAKVISDDVSMEGDNHSAWNRL</sequence>
<dbReference type="GO" id="GO:0004888">
    <property type="term" value="F:transmembrane signaling receptor activity"/>
    <property type="evidence" value="ECO:0007669"/>
    <property type="project" value="InterPro"/>
</dbReference>
<dbReference type="RefSeq" id="WP_062663441.1">
    <property type="nucleotide sequence ID" value="NZ_FIZX01000002.1"/>
</dbReference>
<evidence type="ECO:0000259" key="7">
    <source>
        <dbReference type="PROSITE" id="PS50111"/>
    </source>
</evidence>
<keyword evidence="6" id="KW-0472">Membrane</keyword>
<dbReference type="AlphaFoldDB" id="A0A128F2L2"/>
<feature type="domain" description="Methyl-accepting transducer" evidence="7">
    <location>
        <begin position="396"/>
        <end position="632"/>
    </location>
</feature>
<keyword evidence="2 4" id="KW-0807">Transducer</keyword>
<dbReference type="InterPro" id="IPR051310">
    <property type="entry name" value="MCP_chemotaxis"/>
</dbReference>
<dbReference type="OrthoDB" id="9795078at2"/>
<dbReference type="PROSITE" id="PS50111">
    <property type="entry name" value="CHEMOTAXIS_TRANSDUC_2"/>
    <property type="match status" value="1"/>
</dbReference>
<dbReference type="PRINTS" id="PR00260">
    <property type="entry name" value="CHEMTRNSDUCR"/>
</dbReference>
<dbReference type="Pfam" id="PF00015">
    <property type="entry name" value="MCPsignal"/>
    <property type="match status" value="1"/>
</dbReference>
<feature type="compositionally biased region" description="Polar residues" evidence="5">
    <location>
        <begin position="661"/>
        <end position="671"/>
    </location>
</feature>
<dbReference type="SUPFAM" id="SSF58104">
    <property type="entry name" value="Methyl-accepting chemotaxis protein (MCP) signaling domain"/>
    <property type="match status" value="1"/>
</dbReference>
<keyword evidence="6" id="KW-0812">Transmembrane</keyword>
<gene>
    <name evidence="8" type="primary">trg_1</name>
    <name evidence="8" type="ORF">GCE9029_02358</name>
</gene>
<evidence type="ECO:0000256" key="3">
    <source>
        <dbReference type="ARBA" id="ARBA00029447"/>
    </source>
</evidence>
<reference evidence="9" key="1">
    <citation type="submission" date="2016-02" db="EMBL/GenBank/DDBJ databases">
        <authorList>
            <person name="Rodrigo-Torres Lidia"/>
            <person name="Arahal R.David."/>
        </authorList>
    </citation>
    <scope>NUCLEOTIDE SEQUENCE [LARGE SCALE GENOMIC DNA]</scope>
    <source>
        <strain evidence="9">CECT 9029</strain>
    </source>
</reference>
<dbReference type="PANTHER" id="PTHR43531:SF11">
    <property type="entry name" value="METHYL-ACCEPTING CHEMOTAXIS PROTEIN 3"/>
    <property type="match status" value="1"/>
</dbReference>
<dbReference type="CDD" id="cd19410">
    <property type="entry name" value="HK9-like_sensor"/>
    <property type="match status" value="2"/>
</dbReference>
<dbReference type="GO" id="GO:0007165">
    <property type="term" value="P:signal transduction"/>
    <property type="evidence" value="ECO:0007669"/>
    <property type="project" value="UniProtKB-KW"/>
</dbReference>
<evidence type="ECO:0000256" key="6">
    <source>
        <dbReference type="SAM" id="Phobius"/>
    </source>
</evidence>
<feature type="transmembrane region" description="Helical" evidence="6">
    <location>
        <begin position="12"/>
        <end position="30"/>
    </location>
</feature>
<keyword evidence="9" id="KW-1185">Reference proteome</keyword>
<evidence type="ECO:0000256" key="1">
    <source>
        <dbReference type="ARBA" id="ARBA00022500"/>
    </source>
</evidence>
<evidence type="ECO:0000256" key="2">
    <source>
        <dbReference type="ARBA" id="ARBA00023224"/>
    </source>
</evidence>
<dbReference type="InterPro" id="IPR007891">
    <property type="entry name" value="CHASE3"/>
</dbReference>
<feature type="region of interest" description="Disordered" evidence="5">
    <location>
        <begin position="657"/>
        <end position="684"/>
    </location>
</feature>
<keyword evidence="1" id="KW-0145">Chemotaxis</keyword>
<dbReference type="Gene3D" id="1.10.287.950">
    <property type="entry name" value="Methyl-accepting chemotaxis protein"/>
    <property type="match status" value="1"/>
</dbReference>
<dbReference type="InterPro" id="IPR004090">
    <property type="entry name" value="Chemotax_Me-accpt_rcpt"/>
</dbReference>
<dbReference type="InterPro" id="IPR004089">
    <property type="entry name" value="MCPsignal_dom"/>
</dbReference>
<evidence type="ECO:0000313" key="9">
    <source>
        <dbReference type="Proteomes" id="UP000071641"/>
    </source>
</evidence>
<dbReference type="GO" id="GO:0006935">
    <property type="term" value="P:chemotaxis"/>
    <property type="evidence" value="ECO:0007669"/>
    <property type="project" value="UniProtKB-KW"/>
</dbReference>